<comment type="caution">
    <text evidence="1">The sequence shown here is derived from an EMBL/GenBank/DDBJ whole genome shotgun (WGS) entry which is preliminary data.</text>
</comment>
<dbReference type="EMBL" id="JARMAB010000030">
    <property type="protein sequence ID" value="MED1205051.1"/>
    <property type="molecule type" value="Genomic_DNA"/>
</dbReference>
<reference evidence="1 2" key="1">
    <citation type="submission" date="2023-03" db="EMBL/GenBank/DDBJ databases">
        <title>Bacillus Genome Sequencing.</title>
        <authorList>
            <person name="Dunlap C."/>
        </authorList>
    </citation>
    <scope>NUCLEOTIDE SEQUENCE [LARGE SCALE GENOMIC DNA]</scope>
    <source>
        <strain evidence="1 2">B-23453</strain>
    </source>
</reference>
<dbReference type="Pfam" id="PF09501">
    <property type="entry name" value="Bac_small_YrzI"/>
    <property type="match status" value="1"/>
</dbReference>
<keyword evidence="2" id="KW-1185">Reference proteome</keyword>
<sequence>MTLNLLFVTVTIKLKNKTIEQYQHEENVHRLYDEYKNKQTEIGIRVF</sequence>
<accession>A0ABU6MK45</accession>
<dbReference type="Proteomes" id="UP001341444">
    <property type="component" value="Unassembled WGS sequence"/>
</dbReference>
<protein>
    <submittedName>
        <fullName evidence="1">YrzI family small protein</fullName>
    </submittedName>
</protein>
<organism evidence="1 2">
    <name type="scientific">Heyndrickxia acidicola</name>
    <dbReference type="NCBI Taxonomy" id="209389"/>
    <lineage>
        <taxon>Bacteria</taxon>
        <taxon>Bacillati</taxon>
        <taxon>Bacillota</taxon>
        <taxon>Bacilli</taxon>
        <taxon>Bacillales</taxon>
        <taxon>Bacillaceae</taxon>
        <taxon>Heyndrickxia</taxon>
    </lineage>
</organism>
<evidence type="ECO:0000313" key="2">
    <source>
        <dbReference type="Proteomes" id="UP001341444"/>
    </source>
</evidence>
<name>A0ABU6MK45_9BACI</name>
<gene>
    <name evidence="1" type="ORF">P4T90_18550</name>
</gene>
<dbReference type="RefSeq" id="WP_083952971.1">
    <property type="nucleotide sequence ID" value="NZ_JARMAB010000030.1"/>
</dbReference>
<proteinExistence type="predicted"/>
<dbReference type="InterPro" id="IPR012655">
    <property type="entry name" value="YrzI"/>
</dbReference>
<evidence type="ECO:0000313" key="1">
    <source>
        <dbReference type="EMBL" id="MED1205051.1"/>
    </source>
</evidence>